<accession>A0A5K7S6X8</accession>
<dbReference type="EMBL" id="AP018694">
    <property type="protein sequence ID" value="BBE17318.1"/>
    <property type="molecule type" value="Genomic_DNA"/>
</dbReference>
<protein>
    <submittedName>
        <fullName evidence="1">Oxidoreductase, Gfo/Idh/MocA family</fullName>
    </submittedName>
</protein>
<dbReference type="AlphaFoldDB" id="A0A5K7S6X8"/>
<gene>
    <name evidence="1" type="ORF">AQPE_1467</name>
</gene>
<dbReference type="InterPro" id="IPR036291">
    <property type="entry name" value="NAD(P)-bd_dom_sf"/>
</dbReference>
<dbReference type="RefSeq" id="WP_318350329.1">
    <property type="nucleotide sequence ID" value="NZ_AP018694.1"/>
</dbReference>
<dbReference type="SUPFAM" id="SSF51735">
    <property type="entry name" value="NAD(P)-binding Rossmann-fold domains"/>
    <property type="match status" value="1"/>
</dbReference>
<evidence type="ECO:0000313" key="1">
    <source>
        <dbReference type="EMBL" id="BBE17318.1"/>
    </source>
</evidence>
<proteinExistence type="predicted"/>
<dbReference type="Proteomes" id="UP001193389">
    <property type="component" value="Chromosome"/>
</dbReference>
<organism evidence="1 2">
    <name type="scientific">Aquipluma nitroreducens</name>
    <dbReference type="NCBI Taxonomy" id="2010828"/>
    <lineage>
        <taxon>Bacteria</taxon>
        <taxon>Pseudomonadati</taxon>
        <taxon>Bacteroidota</taxon>
        <taxon>Bacteroidia</taxon>
        <taxon>Marinilabiliales</taxon>
        <taxon>Prolixibacteraceae</taxon>
        <taxon>Aquipluma</taxon>
    </lineage>
</organism>
<keyword evidence="2" id="KW-1185">Reference proteome</keyword>
<evidence type="ECO:0000313" key="2">
    <source>
        <dbReference type="Proteomes" id="UP001193389"/>
    </source>
</evidence>
<dbReference type="KEGG" id="anf:AQPE_1467"/>
<name>A0A5K7S6X8_9BACT</name>
<reference evidence="1" key="1">
    <citation type="journal article" date="2020" name="Int. J. Syst. Evol. Microbiol.">
        <title>Aquipluma nitroreducens gen. nov. sp. nov., a novel facultatively anaerobic bacterium isolated from a freshwater lake.</title>
        <authorList>
            <person name="Watanabe M."/>
            <person name="Kojima H."/>
            <person name="Fukui M."/>
        </authorList>
    </citation>
    <scope>NUCLEOTIDE SEQUENCE</scope>
    <source>
        <strain evidence="1">MeG22</strain>
    </source>
</reference>
<sequence>MIKLGIFGDHTTNPELLDRLKTMPEVEIIGLYFSGNATDPDGFSMFSSPIGLMDVSDAILILSDKSISNDLVKLILRKSKHVYLKSVPSVHIREIKELIDLEKEAGIVTFIYNPFNYNPYFDPFSKKYEKPFLINLRTCFEGAVIKSSHEMLLLVTALNRLVQSNYKKLEVFGLQEANNQLVINLRIEYNNGCVINLTVSQEKIPGFCEIFQKSERIQFDIQTSLYIQYPHLNQEYAAISNFIRLIQNRDKKSNSFDSLLNGVQIVHEIKEHLRFNGIDF</sequence>